<reference evidence="2" key="2">
    <citation type="submission" date="2020-02" db="EMBL/GenBank/DDBJ databases">
        <title>Flavobacterium profundi sp. nov., isolated from a deep-sea seamount.</title>
        <authorList>
            <person name="Zhang D.-C."/>
        </authorList>
    </citation>
    <scope>NUCLEOTIDE SEQUENCE</scope>
    <source>
        <strain evidence="2">EC11</strain>
    </source>
</reference>
<protein>
    <submittedName>
        <fullName evidence="2">Amino acid adenylation domain-containing protein</fullName>
    </submittedName>
</protein>
<dbReference type="InterPro" id="IPR036736">
    <property type="entry name" value="ACP-like_sf"/>
</dbReference>
<dbReference type="InterPro" id="IPR001242">
    <property type="entry name" value="Condensation_dom"/>
</dbReference>
<dbReference type="Pfam" id="PF00668">
    <property type="entry name" value="Condensation"/>
    <property type="match status" value="1"/>
</dbReference>
<dbReference type="Pfam" id="PF00501">
    <property type="entry name" value="AMP-binding"/>
    <property type="match status" value="1"/>
</dbReference>
<dbReference type="InterPro" id="IPR044894">
    <property type="entry name" value="TubC_N_sf"/>
</dbReference>
<dbReference type="Pfam" id="PF00550">
    <property type="entry name" value="PP-binding"/>
    <property type="match status" value="1"/>
</dbReference>
<dbReference type="Gene3D" id="3.30.300.30">
    <property type="match status" value="1"/>
</dbReference>
<dbReference type="NCBIfam" id="TIGR01733">
    <property type="entry name" value="AA-adenyl-dom"/>
    <property type="match status" value="1"/>
</dbReference>
<dbReference type="CDD" id="cd19531">
    <property type="entry name" value="LCL_NRPS-like"/>
    <property type="match status" value="1"/>
</dbReference>
<dbReference type="InterPro" id="IPR010071">
    <property type="entry name" value="AA_adenyl_dom"/>
</dbReference>
<evidence type="ECO:0000313" key="3">
    <source>
        <dbReference type="Proteomes" id="UP000817854"/>
    </source>
</evidence>
<dbReference type="SUPFAM" id="SSF47336">
    <property type="entry name" value="ACP-like"/>
    <property type="match status" value="1"/>
</dbReference>
<dbReference type="Gene3D" id="3.30.559.30">
    <property type="entry name" value="Nonribosomal peptide synthetase, condensation domain"/>
    <property type="match status" value="1"/>
</dbReference>
<dbReference type="PROSITE" id="PS50075">
    <property type="entry name" value="CARRIER"/>
    <property type="match status" value="1"/>
</dbReference>
<dbReference type="InterPro" id="IPR009081">
    <property type="entry name" value="PP-bd_ACP"/>
</dbReference>
<dbReference type="Gene3D" id="3.30.559.10">
    <property type="entry name" value="Chloramphenicol acetyltransferase-like domain"/>
    <property type="match status" value="1"/>
</dbReference>
<keyword evidence="3" id="KW-1185">Reference proteome</keyword>
<dbReference type="PROSITE" id="PS00455">
    <property type="entry name" value="AMP_BINDING"/>
    <property type="match status" value="1"/>
</dbReference>
<dbReference type="InterPro" id="IPR041464">
    <property type="entry name" value="TubC_N"/>
</dbReference>
<name>A0ABX0IQT4_9FLAO</name>
<dbReference type="Proteomes" id="UP000817854">
    <property type="component" value="Unassembled WGS sequence"/>
</dbReference>
<dbReference type="Pfam" id="PF18563">
    <property type="entry name" value="TubC_N"/>
    <property type="match status" value="1"/>
</dbReference>
<dbReference type="RefSeq" id="WP_140962245.1">
    <property type="nucleotide sequence ID" value="NZ_VEVQ02000005.1"/>
</dbReference>
<dbReference type="SUPFAM" id="SSF56801">
    <property type="entry name" value="Acetyl-CoA synthetase-like"/>
    <property type="match status" value="1"/>
</dbReference>
<comment type="caution">
    <text evidence="2">The sequence shown here is derived from an EMBL/GenBank/DDBJ whole genome shotgun (WGS) entry which is preliminary data.</text>
</comment>
<proteinExistence type="predicted"/>
<dbReference type="EMBL" id="VEVQ02000005">
    <property type="protein sequence ID" value="NHN25908.1"/>
    <property type="molecule type" value="Genomic_DNA"/>
</dbReference>
<evidence type="ECO:0000313" key="2">
    <source>
        <dbReference type="EMBL" id="NHN25908.1"/>
    </source>
</evidence>
<dbReference type="Gene3D" id="1.10.1200.10">
    <property type="entry name" value="ACP-like"/>
    <property type="match status" value="1"/>
</dbReference>
<dbReference type="Pfam" id="PF13193">
    <property type="entry name" value="AMP-binding_C"/>
    <property type="match status" value="1"/>
</dbReference>
<dbReference type="CDD" id="cd05930">
    <property type="entry name" value="A_NRPS"/>
    <property type="match status" value="1"/>
</dbReference>
<accession>A0ABX0IQT4</accession>
<dbReference type="InterPro" id="IPR023213">
    <property type="entry name" value="CAT-like_dom_sf"/>
</dbReference>
<dbReference type="PANTHER" id="PTHR45527:SF1">
    <property type="entry name" value="FATTY ACID SYNTHASE"/>
    <property type="match status" value="1"/>
</dbReference>
<evidence type="ECO:0000259" key="1">
    <source>
        <dbReference type="PROSITE" id="PS50075"/>
    </source>
</evidence>
<sequence>MERLLLELYKKNIKVNLDNGNLKLNIPKGIDAKDILEEVKKNKENLIAFINNRIQLNTNFKTIEPTQIKDYYVLSSAQKRLYFLYEFDKLSLAYNMPQTAKLKGVLDKNRLNNVFKNLITRYEILRTNFIIVNDEPVQQVLDSIDFEIEYFNATETEISQIIQKFIRPFNLNKDPLLRVGLIHLSNKEHLLILDMHHIITDGVSNGILIKAFMSLYNHDSLPDLRIQFKDYAEWQQSDEQQEQILKQKDFWLNQFNKETSVINLPIDFKRPKSKNYEGTSIGFELSKEKSNQLKLISERTNSTMFMTILSIYYILLNKITNQEDIIIGTAVAGRKHFDLEDLIGMFVNTLPLRNYPKVDLSFNMFLETVKSVTLECFENQIYPYESLLDELNIERDTSRNPLFDVFFSYQNFEEPELSIPGLTLSPYNSGHIDSKFDISLNVIEHNEKLFLGIEYSTELFKKEKIESIIGYFNKIVDAVIENRDVKIGDIDVLSEDEKHQLLFDFNNTKVIYPNDKTIINLLEEQVIQNGSKKALFCKNQSLTYDQLNVEVNQLSNYLIHSKGVKINDVIGIYTDRSCKMIIALLAVLKSGATYVYLDSEYPSERINTIIEESQLKLIVSNLSNEMITINSKIDCVEINNTELKSNKKNDKNPSIDINANDAAYVIYTSGSTGVPKGIIIEHSSLFDYCMTFKNHFSISNEDVIIQQSSLSFDTAIEEIFPALISGASIVILPSGGRDIDYMIKTITQYKATVLSTTPLVLNELNKHTESLVSLKVIISGGDLLLPNHVNNFIGKLPIYNTYGPSESTVCITYNKIEKLSQVSYIGKPIANREVFIINKNGVLCPSSVPGELCVSGKGLARGYLNNDLLTNDKFFENVHIDGTRMYRTGDLAKWLPDGSIAFLGRMDKQLKIRGYRVELGEIESQLILYSEVKESIVIDKEINGNKCLVAYYTSEKPIKEIVLREHLIQTLPEYMIPTYYVHLTKLPVTKNGKLDTKELPNFDSSRKDVYVKSNNETEEKLMQIWSEILNLEYNNISANISFFELGGNSLKAVFLINKLERLFNIKISLREIFNNSTIQSMAKIIEVHLCINDENKHEESAKTNKVII</sequence>
<dbReference type="InterPro" id="IPR025110">
    <property type="entry name" value="AMP-bd_C"/>
</dbReference>
<dbReference type="PANTHER" id="PTHR45527">
    <property type="entry name" value="NONRIBOSOMAL PEPTIDE SYNTHETASE"/>
    <property type="match status" value="1"/>
</dbReference>
<feature type="domain" description="Carrier" evidence="1">
    <location>
        <begin position="1012"/>
        <end position="1089"/>
    </location>
</feature>
<dbReference type="Gene3D" id="3.40.50.980">
    <property type="match status" value="2"/>
</dbReference>
<organism evidence="2 3">
    <name type="scientific">Flavobacterium jejuense</name>
    <dbReference type="NCBI Taxonomy" id="1544455"/>
    <lineage>
        <taxon>Bacteria</taxon>
        <taxon>Pseudomonadati</taxon>
        <taxon>Bacteroidota</taxon>
        <taxon>Flavobacteriia</taxon>
        <taxon>Flavobacteriales</taxon>
        <taxon>Flavobacteriaceae</taxon>
        <taxon>Flavobacterium</taxon>
    </lineage>
</organism>
<dbReference type="Gene3D" id="2.30.38.10">
    <property type="entry name" value="Luciferase, Domain 3"/>
    <property type="match status" value="1"/>
</dbReference>
<dbReference type="SUPFAM" id="SSF52777">
    <property type="entry name" value="CoA-dependent acyltransferases"/>
    <property type="match status" value="2"/>
</dbReference>
<reference evidence="2" key="1">
    <citation type="submission" date="2019-05" db="EMBL/GenBank/DDBJ databases">
        <authorList>
            <person name="Lianzixin W."/>
        </authorList>
    </citation>
    <scope>NUCLEOTIDE SEQUENCE</scope>
    <source>
        <strain evidence="2">EC11</strain>
    </source>
</reference>
<dbReference type="InterPro" id="IPR020845">
    <property type="entry name" value="AMP-binding_CS"/>
</dbReference>
<dbReference type="InterPro" id="IPR045851">
    <property type="entry name" value="AMP-bd_C_sf"/>
</dbReference>
<gene>
    <name evidence="2" type="ORF">FIA58_009500</name>
</gene>
<dbReference type="InterPro" id="IPR000873">
    <property type="entry name" value="AMP-dep_synth/lig_dom"/>
</dbReference>
<dbReference type="Gene3D" id="1.10.10.1830">
    <property type="entry name" value="Non-ribosomal peptide synthase, adenylation domain"/>
    <property type="match status" value="1"/>
</dbReference>